<dbReference type="AlphaFoldDB" id="A0A3B0CHK8"/>
<accession>A0A3B0CHK8</accession>
<evidence type="ECO:0000313" key="1">
    <source>
        <dbReference type="EMBL" id="RKN84371.1"/>
    </source>
</evidence>
<name>A0A3B0CHK8_9BACL</name>
<dbReference type="InterPro" id="IPR011047">
    <property type="entry name" value="Quinoprotein_ADH-like_sf"/>
</dbReference>
<keyword evidence="2" id="KW-1185">Reference proteome</keyword>
<comment type="caution">
    <text evidence="1">The sequence shown here is derived from an EMBL/GenBank/DDBJ whole genome shotgun (WGS) entry which is preliminary data.</text>
</comment>
<dbReference type="InterPro" id="IPR008979">
    <property type="entry name" value="Galactose-bd-like_sf"/>
</dbReference>
<organism evidence="1 2">
    <name type="scientific">Paenibacillus ginsengarvi</name>
    <dbReference type="NCBI Taxonomy" id="400777"/>
    <lineage>
        <taxon>Bacteria</taxon>
        <taxon>Bacillati</taxon>
        <taxon>Bacillota</taxon>
        <taxon>Bacilli</taxon>
        <taxon>Bacillales</taxon>
        <taxon>Paenibacillaceae</taxon>
        <taxon>Paenibacillus</taxon>
    </lineage>
</organism>
<proteinExistence type="predicted"/>
<dbReference type="SUPFAM" id="SSF50998">
    <property type="entry name" value="Quinoprotein alcohol dehydrogenase-like"/>
    <property type="match status" value="1"/>
</dbReference>
<evidence type="ECO:0008006" key="3">
    <source>
        <dbReference type="Google" id="ProtNLM"/>
    </source>
</evidence>
<dbReference type="InterPro" id="IPR015943">
    <property type="entry name" value="WD40/YVTN_repeat-like_dom_sf"/>
</dbReference>
<dbReference type="Gene3D" id="2.40.10.480">
    <property type="match status" value="1"/>
</dbReference>
<sequence length="968" mass="101556">MKHGKPQYAVLWIAALLLLLGAITPIVPLQRAEAGGIPITLVNPSFEEPLSAGSIPGWTQTFGSGGISVSSAQAFSGTKSLQLTDTSTTASLGIESAKVSGIAAGESVAATAKAYVTSSSAAIYVRFYDSSGTLLDSAAEWVSSPANQWTSVTVTSIAPANTTQVAVLLYSSVSGTTSVYFDNVSLERIIRNAGFEEGPVGTTIPGWAQTFGSTGISVSADRANAGSKSLKLVDGSTTGSIGVESDKLSVTAGQAISATSMVYLESGTVSLNIRFWDAGNNMLQMATQTYSGPLSQWSIANVSAVAPAGTTKFSILLYSTLAGTASAYFDSISLSGPLITNLGVQITNASASYAAFGQDSSGNELLYLGSNGNPSKLAVYNAKTGATLHTFDLPGATAVWGMTVATDGKLYVGTASGKLFQYSPDASSVTDLGQAITGETTIWELTSGTNGKIYGGTYPGGKVFKYEPGSGFTAFGGQIEPGEQYVRSIAYDESDHQLYIGIGSHAHLIRYDNDTGVKTNILPSAYAGEEFAYYTNYANGKIFTKMSPTNVTLVIDKTSLQVDATISGTGSIGVSRLSPAANKVYYTKGGSLYAYDLSAKTETQLANVGSKIIGSTFVSLNETGYPGYTLLAALRSGEILKYNLDTGTWAKTPIALPESPTTIQSIKQGPDGNIYSVGYLVGGMGVYNPATGVQTKYRNVGQAENITVAGNSLYFGIYPGAIIQQYDVTQPWAPTGTPKNPKTLFDLDSWEQDRPFGMLAVPALNRLFVGTVPAYGKLGGAFAVYDLTTGSLNVTRNIITDQSVIALANKNNEVFGGTSVWGGLGITPSATEAKLFVWDTATNQKVFETVPVAGKRAITSLMTGPDGNIWGVAEGTLFVFNPATRTVVYSANKFPVSYAGANQVWRDAKMELNSDGYIYVTVGGKLYRIDPATKNTETVVSSGASLLAQDNNGDLYYTSGVNLFKYDK</sequence>
<dbReference type="SUPFAM" id="SSF49785">
    <property type="entry name" value="Galactose-binding domain-like"/>
    <property type="match status" value="1"/>
</dbReference>
<dbReference type="Proteomes" id="UP000282311">
    <property type="component" value="Unassembled WGS sequence"/>
</dbReference>
<evidence type="ECO:0000313" key="2">
    <source>
        <dbReference type="Proteomes" id="UP000282311"/>
    </source>
</evidence>
<dbReference type="Gene3D" id="2.60.120.260">
    <property type="entry name" value="Galactose-binding domain-like"/>
    <property type="match status" value="2"/>
</dbReference>
<reference evidence="1 2" key="1">
    <citation type="journal article" date="2007" name="Int. J. Syst. Evol. Microbiol.">
        <title>Paenibacillus ginsengarvi sp. nov., isolated from soil from ginseng cultivation.</title>
        <authorList>
            <person name="Yoon M.H."/>
            <person name="Ten L.N."/>
            <person name="Im W.T."/>
        </authorList>
    </citation>
    <scope>NUCLEOTIDE SEQUENCE [LARGE SCALE GENOMIC DNA]</scope>
    <source>
        <strain evidence="1 2">KCTC 13059</strain>
    </source>
</reference>
<gene>
    <name evidence="1" type="ORF">D7M11_12825</name>
</gene>
<protein>
    <recommendedName>
        <fullName evidence="3">CBM-cenC domain-containing protein</fullName>
    </recommendedName>
</protein>
<dbReference type="SUPFAM" id="SSF82171">
    <property type="entry name" value="DPP6 N-terminal domain-like"/>
    <property type="match status" value="1"/>
</dbReference>
<dbReference type="EMBL" id="RBAH01000008">
    <property type="protein sequence ID" value="RKN84371.1"/>
    <property type="molecule type" value="Genomic_DNA"/>
</dbReference>
<dbReference type="Gene3D" id="2.130.10.10">
    <property type="entry name" value="YVTN repeat-like/Quinoprotein amine dehydrogenase"/>
    <property type="match status" value="2"/>
</dbReference>